<dbReference type="PANTHER" id="PTHR39327">
    <property type="match status" value="1"/>
</dbReference>
<protein>
    <submittedName>
        <fullName evidence="1">Transglutaminase-like cysteine peptidase</fullName>
    </submittedName>
</protein>
<gene>
    <name evidence="1" type="ORF">F6X38_07160</name>
</gene>
<dbReference type="InterPro" id="IPR010319">
    <property type="entry name" value="Transglutaminase-like_Cys_pept"/>
</dbReference>
<dbReference type="Proteomes" id="UP000432089">
    <property type="component" value="Unassembled WGS sequence"/>
</dbReference>
<dbReference type="Pfam" id="PF06035">
    <property type="entry name" value="Peptidase_C93"/>
    <property type="match status" value="1"/>
</dbReference>
<organism evidence="1 2">
    <name type="scientific">Plantimonas leprariae</name>
    <dbReference type="NCBI Taxonomy" id="2615207"/>
    <lineage>
        <taxon>Bacteria</taxon>
        <taxon>Pseudomonadati</taxon>
        <taxon>Pseudomonadota</taxon>
        <taxon>Alphaproteobacteria</taxon>
        <taxon>Hyphomicrobiales</taxon>
        <taxon>Aurantimonadaceae</taxon>
        <taxon>Plantimonas</taxon>
    </lineage>
</organism>
<reference evidence="1 2" key="1">
    <citation type="submission" date="2019-09" db="EMBL/GenBank/DDBJ databases">
        <title>YIM 132180 draft genome.</title>
        <authorList>
            <person name="Zhang K."/>
        </authorList>
    </citation>
    <scope>NUCLEOTIDE SEQUENCE [LARGE SCALE GENOMIC DNA]</scope>
    <source>
        <strain evidence="1 2">YIM 132180</strain>
    </source>
</reference>
<accession>A0A7V7PR50</accession>
<sequence length="170" mass="19534">MQLSGPTSQPIGHYEFCQRYASECERNTQVGFVKLTQAAWKQIVDVNKVVNSSIFPRTDQEIYGKAEYWEYPKVEGDCEDFALLKQYMLEKAGYPRSALLITVARQPNGDGHAVLTVRTDRGDFILDNLDERVLDWKDSDLRFLKRQSERHAGKWLGVDDDRDMLVGSVK</sequence>
<evidence type="ECO:0000313" key="2">
    <source>
        <dbReference type="Proteomes" id="UP000432089"/>
    </source>
</evidence>
<evidence type="ECO:0000313" key="1">
    <source>
        <dbReference type="EMBL" id="KAB0680950.1"/>
    </source>
</evidence>
<dbReference type="PANTHER" id="PTHR39327:SF1">
    <property type="entry name" value="BLR5470 PROTEIN"/>
    <property type="match status" value="1"/>
</dbReference>
<name>A0A7V7PR50_9HYPH</name>
<keyword evidence="2" id="KW-1185">Reference proteome</keyword>
<dbReference type="AlphaFoldDB" id="A0A7V7PR50"/>
<dbReference type="EMBL" id="VZDO01000004">
    <property type="protein sequence ID" value="KAB0680950.1"/>
    <property type="molecule type" value="Genomic_DNA"/>
</dbReference>
<dbReference type="Gene3D" id="3.10.620.30">
    <property type="match status" value="1"/>
</dbReference>
<comment type="caution">
    <text evidence="1">The sequence shown here is derived from an EMBL/GenBank/DDBJ whole genome shotgun (WGS) entry which is preliminary data.</text>
</comment>
<proteinExistence type="predicted"/>
<dbReference type="RefSeq" id="WP_150969149.1">
    <property type="nucleotide sequence ID" value="NZ_VZDO01000004.1"/>
</dbReference>